<keyword evidence="2 8" id="KW-0645">Protease</keyword>
<evidence type="ECO:0000256" key="3">
    <source>
        <dbReference type="ARBA" id="ARBA00022763"/>
    </source>
</evidence>
<dbReference type="AlphaFoldDB" id="Q984Y0"/>
<dbReference type="GO" id="GO:0003697">
    <property type="term" value="F:single-stranded DNA binding"/>
    <property type="evidence" value="ECO:0007669"/>
    <property type="project" value="InterPro"/>
</dbReference>
<keyword evidence="7" id="KW-0456">Lyase</keyword>
<dbReference type="SUPFAM" id="SSF143081">
    <property type="entry name" value="BB1717-like"/>
    <property type="match status" value="1"/>
</dbReference>
<evidence type="ECO:0000256" key="8">
    <source>
        <dbReference type="RuleBase" id="RU364100"/>
    </source>
</evidence>
<protein>
    <recommendedName>
        <fullName evidence="8">Abasic site processing protein</fullName>
        <ecNumber evidence="8">3.4.-.-</ecNumber>
    </recommendedName>
</protein>
<evidence type="ECO:0000256" key="9">
    <source>
        <dbReference type="SAM" id="MobiDB-lite"/>
    </source>
</evidence>
<comment type="similarity">
    <text evidence="1 8">Belongs to the SOS response-associated peptidase family.</text>
</comment>
<evidence type="ECO:0000256" key="4">
    <source>
        <dbReference type="ARBA" id="ARBA00022801"/>
    </source>
</evidence>
<dbReference type="HOGENOM" id="CLU_035990_6_0_5"/>
<evidence type="ECO:0000313" key="10">
    <source>
        <dbReference type="EMBL" id="BAB54183.1"/>
    </source>
</evidence>
<dbReference type="KEGG" id="mlo:mlr7795"/>
<keyword evidence="5" id="KW-0190">Covalent protein-DNA linkage</keyword>
<dbReference type="eggNOG" id="COG2135">
    <property type="taxonomic scope" value="Bacteria"/>
</dbReference>
<evidence type="ECO:0000313" key="11">
    <source>
        <dbReference type="Proteomes" id="UP000000552"/>
    </source>
</evidence>
<dbReference type="GO" id="GO:0008233">
    <property type="term" value="F:peptidase activity"/>
    <property type="evidence" value="ECO:0007669"/>
    <property type="project" value="UniProtKB-KW"/>
</dbReference>
<evidence type="ECO:0000256" key="2">
    <source>
        <dbReference type="ARBA" id="ARBA00022670"/>
    </source>
</evidence>
<feature type="region of interest" description="Disordered" evidence="9">
    <location>
        <begin position="337"/>
        <end position="369"/>
    </location>
</feature>
<dbReference type="Pfam" id="PF02586">
    <property type="entry name" value="SRAP"/>
    <property type="match status" value="1"/>
</dbReference>
<dbReference type="EC" id="3.4.-.-" evidence="8"/>
<dbReference type="GO" id="GO:0106300">
    <property type="term" value="P:protein-DNA covalent cross-linking repair"/>
    <property type="evidence" value="ECO:0007669"/>
    <property type="project" value="InterPro"/>
</dbReference>
<evidence type="ECO:0000256" key="6">
    <source>
        <dbReference type="ARBA" id="ARBA00023125"/>
    </source>
</evidence>
<reference evidence="10 11" key="1">
    <citation type="journal article" date="2000" name="DNA Res.">
        <title>Complete genome structure of the nitrogen-fixing symbiotic bacterium Mesorhizobium loti.</title>
        <authorList>
            <person name="Kaneko T."/>
            <person name="Nakamura Y."/>
            <person name="Sato S."/>
            <person name="Asamizu E."/>
            <person name="Kato T."/>
            <person name="Sasamoto S."/>
            <person name="Watanabe A."/>
            <person name="Idesawa K."/>
            <person name="Ishikawa A."/>
            <person name="Kawashima K."/>
            <person name="Kimura T."/>
            <person name="Kishida Y."/>
            <person name="Kiyokawa C."/>
            <person name="Kohara M."/>
            <person name="Matsumoto M."/>
            <person name="Matsuno A."/>
            <person name="Mochizuki Y."/>
            <person name="Nakayama S."/>
            <person name="Nakazaki N."/>
            <person name="Shimpo S."/>
            <person name="Sugimoto M."/>
            <person name="Takeuchi C."/>
            <person name="Yamada M."/>
            <person name="Tabata S."/>
        </authorList>
    </citation>
    <scope>NUCLEOTIDE SEQUENCE [LARGE SCALE GENOMIC DNA]</scope>
    <source>
        <strain evidence="11">LMG 29417 / CECT 9101 / MAFF 303099</strain>
    </source>
</reference>
<organism evidence="10 11">
    <name type="scientific">Mesorhizobium japonicum (strain LMG 29417 / CECT 9101 / MAFF 303099)</name>
    <name type="common">Mesorhizobium loti (strain MAFF 303099)</name>
    <dbReference type="NCBI Taxonomy" id="266835"/>
    <lineage>
        <taxon>Bacteria</taxon>
        <taxon>Pseudomonadati</taxon>
        <taxon>Pseudomonadota</taxon>
        <taxon>Alphaproteobacteria</taxon>
        <taxon>Hyphomicrobiales</taxon>
        <taxon>Phyllobacteriaceae</taxon>
        <taxon>Mesorhizobium</taxon>
    </lineage>
</organism>
<evidence type="ECO:0000256" key="5">
    <source>
        <dbReference type="ARBA" id="ARBA00023124"/>
    </source>
</evidence>
<dbReference type="PANTHER" id="PTHR13604">
    <property type="entry name" value="DC12-RELATED"/>
    <property type="match status" value="1"/>
</dbReference>
<evidence type="ECO:0000256" key="1">
    <source>
        <dbReference type="ARBA" id="ARBA00008136"/>
    </source>
</evidence>
<keyword evidence="6" id="KW-0238">DNA-binding</keyword>
<gene>
    <name evidence="10" type="ordered locus">mlr7795</name>
</gene>
<dbReference type="Proteomes" id="UP000000552">
    <property type="component" value="Chromosome"/>
</dbReference>
<dbReference type="EMBL" id="BA000012">
    <property type="protein sequence ID" value="BAB54183.1"/>
    <property type="molecule type" value="Genomic_DNA"/>
</dbReference>
<keyword evidence="3" id="KW-0227">DNA damage</keyword>
<dbReference type="GO" id="GO:0016829">
    <property type="term" value="F:lyase activity"/>
    <property type="evidence" value="ECO:0007669"/>
    <property type="project" value="UniProtKB-KW"/>
</dbReference>
<sequence>MDFPKRAKTGGTQTGLFLQFTLGGILQRLAGLDLAARKGIETLRRLPRPLDQEHGVATHHGYRDRRQYLSRIAHGSQSFDRRSRCGRSAPDSFSGCGAAVPSPLSGGTIRRQEQSIMCGRFALTATPDQTAAFLGLAELQDFPARYNIAPTQPVLMATAGAPRAPGSNLPDLQPMLVRWGLIPTWVKDTREFPLLFNARSEGAIEKASFKAAMRHRRALVPASGFYEWRQSGGKKGQPYWIRPRHGGLVAFAGLIEIYAEPGGSEMDTGAILTVNANTDIAHIHDRMPVVIDPRDFARWLDCRTLEPRDVADLLRPAQLDFFEAIPVSDLVNKVANTGPEIQQRGEVGPEPEKTRRQKPDADDSQMTLF</sequence>
<dbReference type="PANTHER" id="PTHR13604:SF0">
    <property type="entry name" value="ABASIC SITE PROCESSING PROTEIN HMCES"/>
    <property type="match status" value="1"/>
</dbReference>
<dbReference type="GO" id="GO:0006508">
    <property type="term" value="P:proteolysis"/>
    <property type="evidence" value="ECO:0007669"/>
    <property type="project" value="UniProtKB-KW"/>
</dbReference>
<keyword evidence="4 8" id="KW-0378">Hydrolase</keyword>
<proteinExistence type="inferred from homology"/>
<dbReference type="Gene3D" id="3.90.1680.10">
    <property type="entry name" value="SOS response associated peptidase-like"/>
    <property type="match status" value="1"/>
</dbReference>
<dbReference type="InterPro" id="IPR003738">
    <property type="entry name" value="SRAP"/>
</dbReference>
<dbReference type="InterPro" id="IPR036590">
    <property type="entry name" value="SRAP-like"/>
</dbReference>
<name>Q984Y0_RHILO</name>
<feature type="compositionally biased region" description="Basic and acidic residues" evidence="9">
    <location>
        <begin position="350"/>
        <end position="361"/>
    </location>
</feature>
<accession>Q984Y0</accession>
<evidence type="ECO:0000256" key="7">
    <source>
        <dbReference type="ARBA" id="ARBA00023239"/>
    </source>
</evidence>